<dbReference type="OrthoDB" id="4629613at2"/>
<feature type="region of interest" description="Disordered" evidence="1">
    <location>
        <begin position="235"/>
        <end position="260"/>
    </location>
</feature>
<dbReference type="InterPro" id="IPR008258">
    <property type="entry name" value="Transglycosylase_SLT_dom_1"/>
</dbReference>
<keyword evidence="3" id="KW-1185">Reference proteome</keyword>
<reference evidence="2 3" key="1">
    <citation type="submission" date="2017-04" db="EMBL/GenBank/DDBJ databases">
        <title>The new phylogeny of genus Mycobacterium.</title>
        <authorList>
            <person name="Tortoli E."/>
            <person name="Trovato A."/>
            <person name="Cirillo D.M."/>
        </authorList>
    </citation>
    <scope>NUCLEOTIDE SEQUENCE [LARGE SCALE GENOMIC DNA]</scope>
    <source>
        <strain evidence="2 3">KCTC 19819</strain>
    </source>
</reference>
<gene>
    <name evidence="2" type="ORF">B8W67_05845</name>
</gene>
<dbReference type="Gene3D" id="1.10.530.10">
    <property type="match status" value="1"/>
</dbReference>
<feature type="region of interest" description="Disordered" evidence="1">
    <location>
        <begin position="1"/>
        <end position="131"/>
    </location>
</feature>
<dbReference type="SUPFAM" id="SSF53955">
    <property type="entry name" value="Lysozyme-like"/>
    <property type="match status" value="1"/>
</dbReference>
<feature type="compositionally biased region" description="Basic and acidic residues" evidence="1">
    <location>
        <begin position="47"/>
        <end position="63"/>
    </location>
</feature>
<feature type="compositionally biased region" description="Pro residues" evidence="1">
    <location>
        <begin position="97"/>
        <end position="125"/>
    </location>
</feature>
<dbReference type="AlphaFoldDB" id="A0A7I7SCG6"/>
<protein>
    <submittedName>
        <fullName evidence="2">Peptidase</fullName>
    </submittedName>
</protein>
<comment type="caution">
    <text evidence="2">The sequence shown here is derived from an EMBL/GenBank/DDBJ whole genome shotgun (WGS) entry which is preliminary data.</text>
</comment>
<dbReference type="RefSeq" id="WP_085302813.1">
    <property type="nucleotide sequence ID" value="NZ_AP022594.1"/>
</dbReference>
<accession>A0A7I7SCG6</accession>
<dbReference type="Proteomes" id="UP000193577">
    <property type="component" value="Unassembled WGS sequence"/>
</dbReference>
<sequence>MTIDANFEPLDDGVDKANNALPPGTRPQGPANVDPRVADATGQTNEESEKHRKEVKERTEKTGKFSRGLNDIDQQGKKSVAGVDSKGPASNRGAMPQMPPMPQQPAPAPSPSPAPAPSFNPPSVPAPSGLTNIDPALLQQLVELSNQQAAADAADGVTPGVDDPFSDGAARSPQNPQPIDVSQVALDKFGRPLSEAETAAVIDQALTINGVPDDPALRAQWHELYMHMAQNESSLNPDAVNLSDSNATGPTASDGAPSNSSRGIWQCIPSTFAAYHMGGTSTSIYDPVASAAASMNYVMHTYHISPDGAGLASFSARQGVGTGSYQGY</sequence>
<dbReference type="InterPro" id="IPR023346">
    <property type="entry name" value="Lysozyme-like_dom_sf"/>
</dbReference>
<name>A0A7I7SCG6_9MYCO</name>
<feature type="region of interest" description="Disordered" evidence="1">
    <location>
        <begin position="149"/>
        <end position="178"/>
    </location>
</feature>
<evidence type="ECO:0000313" key="2">
    <source>
        <dbReference type="EMBL" id="OSC34768.1"/>
    </source>
</evidence>
<dbReference type="Pfam" id="PF01464">
    <property type="entry name" value="SLT"/>
    <property type="match status" value="1"/>
</dbReference>
<organism evidence="2 3">
    <name type="scientific">Mycolicibacillus koreensis</name>
    <dbReference type="NCBI Taxonomy" id="1069220"/>
    <lineage>
        <taxon>Bacteria</taxon>
        <taxon>Bacillati</taxon>
        <taxon>Actinomycetota</taxon>
        <taxon>Actinomycetes</taxon>
        <taxon>Mycobacteriales</taxon>
        <taxon>Mycobacteriaceae</taxon>
        <taxon>Mycolicibacillus</taxon>
    </lineage>
</organism>
<evidence type="ECO:0000256" key="1">
    <source>
        <dbReference type="SAM" id="MobiDB-lite"/>
    </source>
</evidence>
<proteinExistence type="predicted"/>
<dbReference type="EMBL" id="NCXO01000008">
    <property type="protein sequence ID" value="OSC34768.1"/>
    <property type="molecule type" value="Genomic_DNA"/>
</dbReference>
<evidence type="ECO:0000313" key="3">
    <source>
        <dbReference type="Proteomes" id="UP000193577"/>
    </source>
</evidence>